<keyword evidence="2" id="KW-0812">Transmembrane</keyword>
<accession>A0A432ZB68</accession>
<evidence type="ECO:0000256" key="2">
    <source>
        <dbReference type="SAM" id="Phobius"/>
    </source>
</evidence>
<evidence type="ECO:0000313" key="4">
    <source>
        <dbReference type="Proteomes" id="UP000287908"/>
    </source>
</evidence>
<protein>
    <submittedName>
        <fullName evidence="3">Uncharacterized protein</fullName>
    </submittedName>
</protein>
<sequence length="240" mass="27862">MKKFLQLGYWKERFGRLPVVLLITVFCAAVIYLAYYGGVWHAAHLKTQVSEQQQQLQQLYQQLERMEYQRNVLQVELDIEKSSNQGLQQQLGLLQEENYSLRENVAFYQKIMAPELQQGGVIIESLALSANQAERHFHFSLALLQVEQRRSLVEGEIAIQLVGRKDGKEKRYDLLELANIKQVDHNFAMRYFTLYEGDFFLPEGVVPERIDVTATLTRGAKGQLERSFFWQDSLRAEGNT</sequence>
<feature type="transmembrane region" description="Helical" evidence="2">
    <location>
        <begin position="20"/>
        <end position="43"/>
    </location>
</feature>
<dbReference type="Proteomes" id="UP000287908">
    <property type="component" value="Unassembled WGS sequence"/>
</dbReference>
<dbReference type="OrthoDB" id="7056878at2"/>
<organism evidence="3 4">
    <name type="scientific">Idiomarina seosinensis</name>
    <dbReference type="NCBI Taxonomy" id="281739"/>
    <lineage>
        <taxon>Bacteria</taxon>
        <taxon>Pseudomonadati</taxon>
        <taxon>Pseudomonadota</taxon>
        <taxon>Gammaproteobacteria</taxon>
        <taxon>Alteromonadales</taxon>
        <taxon>Idiomarinaceae</taxon>
        <taxon>Idiomarina</taxon>
    </lineage>
</organism>
<evidence type="ECO:0000313" key="3">
    <source>
        <dbReference type="EMBL" id="RUO75185.1"/>
    </source>
</evidence>
<feature type="coiled-coil region" evidence="1">
    <location>
        <begin position="42"/>
        <end position="104"/>
    </location>
</feature>
<comment type="caution">
    <text evidence="3">The sequence shown here is derived from an EMBL/GenBank/DDBJ whole genome shotgun (WGS) entry which is preliminary data.</text>
</comment>
<proteinExistence type="predicted"/>
<keyword evidence="1" id="KW-0175">Coiled coil</keyword>
<reference evidence="3 4" key="1">
    <citation type="journal article" date="2011" name="Front. Microbiol.">
        <title>Genomic signatures of strain selection and enhancement in Bacillus atrophaeus var. globigii, a historical biowarfare simulant.</title>
        <authorList>
            <person name="Gibbons H.S."/>
            <person name="Broomall S.M."/>
            <person name="McNew L.A."/>
            <person name="Daligault H."/>
            <person name="Chapman C."/>
            <person name="Bruce D."/>
            <person name="Karavis M."/>
            <person name="Krepps M."/>
            <person name="McGregor P.A."/>
            <person name="Hong C."/>
            <person name="Park K.H."/>
            <person name="Akmal A."/>
            <person name="Feldman A."/>
            <person name="Lin J.S."/>
            <person name="Chang W.E."/>
            <person name="Higgs B.W."/>
            <person name="Demirev P."/>
            <person name="Lindquist J."/>
            <person name="Liem A."/>
            <person name="Fochler E."/>
            <person name="Read T.D."/>
            <person name="Tapia R."/>
            <person name="Johnson S."/>
            <person name="Bishop-Lilly K.A."/>
            <person name="Detter C."/>
            <person name="Han C."/>
            <person name="Sozhamannan S."/>
            <person name="Rosenzweig C.N."/>
            <person name="Skowronski E.W."/>
        </authorList>
    </citation>
    <scope>NUCLEOTIDE SEQUENCE [LARGE SCALE GENOMIC DNA]</scope>
    <source>
        <strain evidence="3 4">CL-SP19</strain>
    </source>
</reference>
<keyword evidence="2" id="KW-0472">Membrane</keyword>
<dbReference type="InterPro" id="IPR046703">
    <property type="entry name" value="DUF6776"/>
</dbReference>
<keyword evidence="2" id="KW-1133">Transmembrane helix</keyword>
<name>A0A432ZB68_9GAMM</name>
<gene>
    <name evidence="3" type="ORF">CWI81_09375</name>
</gene>
<dbReference type="Pfam" id="PF20567">
    <property type="entry name" value="DUF6776"/>
    <property type="match status" value="1"/>
</dbReference>
<dbReference type="AlphaFoldDB" id="A0A432ZB68"/>
<dbReference type="EMBL" id="PIQF01000003">
    <property type="protein sequence ID" value="RUO75185.1"/>
    <property type="molecule type" value="Genomic_DNA"/>
</dbReference>
<dbReference type="RefSeq" id="WP_126785058.1">
    <property type="nucleotide sequence ID" value="NZ_PIQF01000003.1"/>
</dbReference>
<evidence type="ECO:0000256" key="1">
    <source>
        <dbReference type="SAM" id="Coils"/>
    </source>
</evidence>
<keyword evidence="4" id="KW-1185">Reference proteome</keyword>